<dbReference type="Gene3D" id="3.40.50.150">
    <property type="entry name" value="Vaccinia Virus protein VP39"/>
    <property type="match status" value="1"/>
</dbReference>
<comment type="caution">
    <text evidence="2">The sequence shown here is derived from an EMBL/GenBank/DDBJ whole genome shotgun (WGS) entry which is preliminary data.</text>
</comment>
<feature type="compositionally biased region" description="Basic residues" evidence="1">
    <location>
        <begin position="138"/>
        <end position="152"/>
    </location>
</feature>
<protein>
    <recommendedName>
        <fullName evidence="4">rRNA adenine N(6)-methyltransferase</fullName>
    </recommendedName>
</protein>
<evidence type="ECO:0008006" key="4">
    <source>
        <dbReference type="Google" id="ProtNLM"/>
    </source>
</evidence>
<reference evidence="2" key="1">
    <citation type="submission" date="2021-07" db="EMBL/GenBank/DDBJ databases">
        <authorList>
            <person name="Durling M."/>
        </authorList>
    </citation>
    <scope>NUCLEOTIDE SEQUENCE</scope>
</reference>
<gene>
    <name evidence="2" type="ORF">HYFRA_00013775</name>
</gene>
<feature type="compositionally biased region" description="Basic and acidic residues" evidence="1">
    <location>
        <begin position="200"/>
        <end position="211"/>
    </location>
</feature>
<dbReference type="InterPro" id="IPR029063">
    <property type="entry name" value="SAM-dependent_MTases_sf"/>
</dbReference>
<proteinExistence type="predicted"/>
<feature type="region of interest" description="Disordered" evidence="1">
    <location>
        <begin position="295"/>
        <end position="355"/>
    </location>
</feature>
<evidence type="ECO:0000313" key="3">
    <source>
        <dbReference type="Proteomes" id="UP000696280"/>
    </source>
</evidence>
<sequence>MLRIVLTAARPIFRSSLAWPYSVVQHPYKHSPFLRSFHTQESLRYRRAKPKVDPEPNPKPDLGVVDNPTLEKSAEADNTKSLEDLDKTPAVKALKKLRRRAKKIPVPDPVVDNPTVEKGAEANNTQPLEDLEETPIVKGKKKTRRRIQKKPVKGAEANDTNPLEDSEEAPIAKIEKKARRRVQKKPVPDPVVVDNSTLEKGSEADDTKSLEDLEETSAIKVKKKPRRRVQKTPEIPSEGEVKKNRRKKEKTPDIVPKSNIESEAPEEAITDAEVSPERSPVAEYAASKTFLESLGISMPRKHPKEFLTSGSVHTRGRKKRPNERELSRGLKKPKKQSGIDADQTESAPVQKKPTKKIPPKAIYKEFEMEVSDESMELAEGLAQVMAGVSKSSRKRVNVVSGELCERLKPSLSKHMGCDILDLNPGACLWSSKMHEILKPRTHVLMENDAKIYKPYIQPLLDAPGSTYKLCVKSPLIWSELNSVFTKDFFPLQEAFPKGDPRLDEPNDTMLVLVNLAFFPKQSYKGFPSITPLVIHQLISSVMSHALFQKYGLIRMLVWVADTERESMLPRHVTFRRKASVEAEIACKMSEVASSGRPPAFFRRDSGVEVSITRKVLEKMKQLDIKTPRGRESIVQEHIMNYPDHAEELVDMLDSDKKTHHYLQELTELESQWESGDKIKAFRVTDKGKSAQGAKGRMVANPDYARMVFLQNRKEFRTAQKQNRDAIISKHRDLLQQQAAWYGIEGKEASIRRDELKKLREDLIDEIENLRSREARVRVYTDIDNARCMYIEDKPLLQYDRRVSEPLKTYKEEFYPSQTELCLLDFEPQPIWSVLRKDFPANLDIFQHILTTIFALPSQSVKQALISLWPGAYEYLVQECPSLTDPRVGGDPNLDLLSVRCLPFVSFREILEAWDRWPFRPTREDLLAHGGMWENDEGLEVISGMTMYP</sequence>
<evidence type="ECO:0000313" key="2">
    <source>
        <dbReference type="EMBL" id="CAG8961314.1"/>
    </source>
</evidence>
<name>A0A9N9L915_9HELO</name>
<keyword evidence="3" id="KW-1185">Reference proteome</keyword>
<dbReference type="Gene3D" id="1.10.8.100">
    <property type="entry name" value="Ribosomal RNA adenine dimethylase-like, domain 2"/>
    <property type="match status" value="1"/>
</dbReference>
<feature type="region of interest" description="Disordered" evidence="1">
    <location>
        <begin position="46"/>
        <end position="280"/>
    </location>
</feature>
<evidence type="ECO:0000256" key="1">
    <source>
        <dbReference type="SAM" id="MobiDB-lite"/>
    </source>
</evidence>
<dbReference type="InterPro" id="IPR023165">
    <property type="entry name" value="rRNA_Ade_diMease-like_C"/>
</dbReference>
<feature type="compositionally biased region" description="Basic residues" evidence="1">
    <location>
        <begin position="220"/>
        <end position="230"/>
    </location>
</feature>
<dbReference type="EMBL" id="CAJVRL010000106">
    <property type="protein sequence ID" value="CAG8961314.1"/>
    <property type="molecule type" value="Genomic_DNA"/>
</dbReference>
<dbReference type="OrthoDB" id="16079at2759"/>
<dbReference type="Proteomes" id="UP000696280">
    <property type="component" value="Unassembled WGS sequence"/>
</dbReference>
<feature type="compositionally biased region" description="Basic and acidic residues" evidence="1">
    <location>
        <begin position="72"/>
        <end position="89"/>
    </location>
</feature>
<dbReference type="AlphaFoldDB" id="A0A9N9L915"/>
<accession>A0A9N9L915</accession>
<organism evidence="2 3">
    <name type="scientific">Hymenoscyphus fraxineus</name>
    <dbReference type="NCBI Taxonomy" id="746836"/>
    <lineage>
        <taxon>Eukaryota</taxon>
        <taxon>Fungi</taxon>
        <taxon>Dikarya</taxon>
        <taxon>Ascomycota</taxon>
        <taxon>Pezizomycotina</taxon>
        <taxon>Leotiomycetes</taxon>
        <taxon>Helotiales</taxon>
        <taxon>Helotiaceae</taxon>
        <taxon>Hymenoscyphus</taxon>
    </lineage>
</organism>
<feature type="compositionally biased region" description="Basic residues" evidence="1">
    <location>
        <begin position="93"/>
        <end position="103"/>
    </location>
</feature>